<protein>
    <recommendedName>
        <fullName evidence="3">Flagellar biosynthesis protein FlgN</fullName>
    </recommendedName>
</protein>
<evidence type="ECO:0000256" key="1">
    <source>
        <dbReference type="ARBA" id="ARBA00022795"/>
    </source>
</evidence>
<organism evidence="2">
    <name type="scientific">hydrothermal vent metagenome</name>
    <dbReference type="NCBI Taxonomy" id="652676"/>
    <lineage>
        <taxon>unclassified sequences</taxon>
        <taxon>metagenomes</taxon>
        <taxon>ecological metagenomes</taxon>
    </lineage>
</organism>
<proteinExistence type="predicted"/>
<dbReference type="InterPro" id="IPR036679">
    <property type="entry name" value="FlgN-like_sf"/>
</dbReference>
<accession>A0A3B0WFT5</accession>
<dbReference type="GO" id="GO:0044780">
    <property type="term" value="P:bacterial-type flagellum assembly"/>
    <property type="evidence" value="ECO:0007669"/>
    <property type="project" value="InterPro"/>
</dbReference>
<evidence type="ECO:0000313" key="2">
    <source>
        <dbReference type="EMBL" id="VAW54161.1"/>
    </source>
</evidence>
<dbReference type="Pfam" id="PF05130">
    <property type="entry name" value="FlgN"/>
    <property type="match status" value="1"/>
</dbReference>
<keyword evidence="1" id="KW-1005">Bacterial flagellum biogenesis</keyword>
<evidence type="ECO:0008006" key="3">
    <source>
        <dbReference type="Google" id="ProtNLM"/>
    </source>
</evidence>
<sequence length="168" mass="19064">MSSILNQTQKQTVKQVLQTEVDCAHLLLQCLNQEYEALAEHHTATLEDVVRNKQDKIQQLEYATREREKILASTNGVTVFDSKEKNKHYQFNGDKQLINLWNELVDVAEKCRLKNRVNGSIVEVVSRQSRHALDILHGIVPGASSHSEVYDQSGQTQGFASKRSLVHV</sequence>
<dbReference type="SUPFAM" id="SSF140566">
    <property type="entry name" value="FlgN-like"/>
    <property type="match status" value="1"/>
</dbReference>
<reference evidence="2" key="1">
    <citation type="submission" date="2018-06" db="EMBL/GenBank/DDBJ databases">
        <authorList>
            <person name="Zhirakovskaya E."/>
        </authorList>
    </citation>
    <scope>NUCLEOTIDE SEQUENCE</scope>
</reference>
<gene>
    <name evidence="2" type="ORF">MNBD_GAMMA05-1530</name>
</gene>
<dbReference type="EMBL" id="UOFE01000038">
    <property type="protein sequence ID" value="VAW54161.1"/>
    <property type="molecule type" value="Genomic_DNA"/>
</dbReference>
<name>A0A3B0WFT5_9ZZZZ</name>
<dbReference type="AlphaFoldDB" id="A0A3B0WFT5"/>
<dbReference type="Gene3D" id="1.20.58.300">
    <property type="entry name" value="FlgN-like"/>
    <property type="match status" value="1"/>
</dbReference>
<dbReference type="InterPro" id="IPR007809">
    <property type="entry name" value="FlgN-like"/>
</dbReference>